<evidence type="ECO:0000313" key="3">
    <source>
        <dbReference type="Proteomes" id="UP000796880"/>
    </source>
</evidence>
<gene>
    <name evidence="2" type="ORF">FNV43_RR27144</name>
</gene>
<accession>A0A8K0DQH3</accession>
<comment type="caution">
    <text evidence="2">The sequence shown here is derived from an EMBL/GenBank/DDBJ whole genome shotgun (WGS) entry which is preliminary data.</text>
</comment>
<protein>
    <submittedName>
        <fullName evidence="2">Uncharacterized protein</fullName>
    </submittedName>
</protein>
<sequence>MVHRNPVVLARARETSVKTVRSGRLQPSTGFTKLVYPSFGPDRNSFLWPPISGGQAPKSSSQYSSHKQRKTKGVVKENVNVGEDCDNVDVKMKRMFTVRSYSNCSRDGHNVKMCLFD</sequence>
<dbReference type="AlphaFoldDB" id="A0A8K0DQH3"/>
<reference evidence="2" key="1">
    <citation type="submission" date="2020-03" db="EMBL/GenBank/DDBJ databases">
        <title>A high-quality chromosome-level genome assembly of a woody plant with both climbing and erect habits, Rhamnella rubrinervis.</title>
        <authorList>
            <person name="Lu Z."/>
            <person name="Yang Y."/>
            <person name="Zhu X."/>
            <person name="Sun Y."/>
        </authorList>
    </citation>
    <scope>NUCLEOTIDE SEQUENCE</scope>
    <source>
        <strain evidence="2">BYM</strain>
        <tissue evidence="2">Leaf</tissue>
    </source>
</reference>
<evidence type="ECO:0000256" key="1">
    <source>
        <dbReference type="SAM" id="MobiDB-lite"/>
    </source>
</evidence>
<name>A0A8K0DQH3_9ROSA</name>
<proteinExistence type="predicted"/>
<keyword evidence="3" id="KW-1185">Reference proteome</keyword>
<organism evidence="2 3">
    <name type="scientific">Rhamnella rubrinervis</name>
    <dbReference type="NCBI Taxonomy" id="2594499"/>
    <lineage>
        <taxon>Eukaryota</taxon>
        <taxon>Viridiplantae</taxon>
        <taxon>Streptophyta</taxon>
        <taxon>Embryophyta</taxon>
        <taxon>Tracheophyta</taxon>
        <taxon>Spermatophyta</taxon>
        <taxon>Magnoliopsida</taxon>
        <taxon>eudicotyledons</taxon>
        <taxon>Gunneridae</taxon>
        <taxon>Pentapetalae</taxon>
        <taxon>rosids</taxon>
        <taxon>fabids</taxon>
        <taxon>Rosales</taxon>
        <taxon>Rhamnaceae</taxon>
        <taxon>rhamnoid group</taxon>
        <taxon>Rhamneae</taxon>
        <taxon>Rhamnella</taxon>
    </lineage>
</organism>
<evidence type="ECO:0000313" key="2">
    <source>
        <dbReference type="EMBL" id="KAF3432404.1"/>
    </source>
</evidence>
<feature type="region of interest" description="Disordered" evidence="1">
    <location>
        <begin position="47"/>
        <end position="75"/>
    </location>
</feature>
<dbReference type="Proteomes" id="UP000796880">
    <property type="component" value="Unassembled WGS sequence"/>
</dbReference>
<dbReference type="EMBL" id="VOIH02000012">
    <property type="protein sequence ID" value="KAF3432404.1"/>
    <property type="molecule type" value="Genomic_DNA"/>
</dbReference>